<evidence type="ECO:0000256" key="2">
    <source>
        <dbReference type="ARBA" id="ARBA00016122"/>
    </source>
</evidence>
<evidence type="ECO:0000313" key="6">
    <source>
        <dbReference type="WBParaSite" id="EEL_0000055801-mRNA-1"/>
    </source>
</evidence>
<keyword evidence="4" id="KW-0333">Golgi apparatus</keyword>
<dbReference type="PANTHER" id="PTHR15954">
    <property type="entry name" value="VACUOLAR PROTEIN SORTING-ASSOCIATED PROTEIN 51 HOMOLOG"/>
    <property type="match status" value="1"/>
</dbReference>
<dbReference type="GO" id="GO:0007030">
    <property type="term" value="P:Golgi organization"/>
    <property type="evidence" value="ECO:0007669"/>
    <property type="project" value="UniProtKB-UniRule"/>
</dbReference>
<dbReference type="GO" id="GO:0042147">
    <property type="term" value="P:retrograde transport, endosome to Golgi"/>
    <property type="evidence" value="ECO:0007669"/>
    <property type="project" value="UniProtKB-UniRule"/>
</dbReference>
<dbReference type="STRING" id="1147741.A0A158Q6U7"/>
<keyword evidence="4" id="KW-0813">Transport</keyword>
<evidence type="ECO:0000256" key="4">
    <source>
        <dbReference type="RuleBase" id="RU368010"/>
    </source>
</evidence>
<keyword evidence="4" id="KW-0653">Protein transport</keyword>
<dbReference type="InterPro" id="IPR016159">
    <property type="entry name" value="Cullin_repeat-like_dom_sf"/>
</dbReference>
<comment type="subcellular location">
    <subcellularLocation>
        <location evidence="4">Golgi apparatus</location>
        <location evidence="4">trans-Golgi network</location>
    </subcellularLocation>
</comment>
<dbReference type="GO" id="GO:0007041">
    <property type="term" value="P:lysosomal transport"/>
    <property type="evidence" value="ECO:0007669"/>
    <property type="project" value="TreeGrafter"/>
</dbReference>
<dbReference type="InterPro" id="IPR014812">
    <property type="entry name" value="Vps51"/>
</dbReference>
<evidence type="ECO:0000256" key="1">
    <source>
        <dbReference type="ARBA" id="ARBA00006080"/>
    </source>
</evidence>
<dbReference type="WBParaSite" id="EEL_0000055801-mRNA-1">
    <property type="protein sequence ID" value="EEL_0000055801-mRNA-1"/>
    <property type="gene ID" value="EEL_0000055801"/>
</dbReference>
<dbReference type="GO" id="GO:0000938">
    <property type="term" value="C:GARP complex"/>
    <property type="evidence" value="ECO:0007669"/>
    <property type="project" value="UniProtKB-UniRule"/>
</dbReference>
<keyword evidence="3" id="KW-0175">Coiled coil</keyword>
<sequence>MDDKEDKNKNKSDPLNISSINFSSEAYLSDLFRKKNLDELVQVEEDMVHNVRRLDSEMQQLVYENYNKFITATSTVKKMQNDFMEMGQKMENLSKRMGKIATLSKDLSSAFSKHRTNVSQLSDANKKVRGLQFLLCLPQKLQALVEQKNYEEAVKIYSKTRPSLLLCKDISSISDIYDETVTIMGTVEDQLKQIICGCLISSDELSQAITLLLKLGVQSSTVYNDFLASCKRNLSDQLAAMRTQRQDTADVLEFVDNCCSTFLTDLSLVTTISQRFFPTEGIMDDVSELMDSLMNQFEEVVRMRFLEETDAADCAIVVRALDRFYRRMSSCNQLIHGMDYFPLCISMLNIVSRHEIELAQGQVVERVGSSLRQIQEELTSSGVSFSNTSALNDMISQLEHSLLVQIKTALASLLLFTASDMTFSSLDQVQFSLGFGIDVHELLVVKSLDEIAQLGLKCCDIMSQTTPSLPVVYVVLAQFFINIESHAVVYIMNLCQEQFRLVAEKEKGEKSRLSSVEKVRVRLRTAAYELLKYYVHLQGINTSEVLIRSIESRDWLSCAEPTEVRSAVRHFIDELASIDSAIKPFMDEGTRKERLLESSSSRSHSRRTFDTCSISSTLDKLWSERIDFCTNVEVNSFFLLIFKKDKCAFIAFLNIYIFEHLQFNRMSILTAIVNVALKSFLECVRLQIFSRFGLQQIQVDCYFLRQNLWRHLSDEQIALSLIDEIVSSTVHRSVDPKLMEPVAVKALCSR</sequence>
<dbReference type="Pfam" id="PF08700">
    <property type="entry name" value="VPS51_Exo84_N"/>
    <property type="match status" value="1"/>
</dbReference>
<protein>
    <recommendedName>
        <fullName evidence="2 4">Vacuolar protein sorting-associated protein 51 homolog</fullName>
    </recommendedName>
</protein>
<dbReference type="GO" id="GO:0032456">
    <property type="term" value="P:endocytic recycling"/>
    <property type="evidence" value="ECO:0007669"/>
    <property type="project" value="TreeGrafter"/>
</dbReference>
<evidence type="ECO:0000313" key="5">
    <source>
        <dbReference type="Proteomes" id="UP000050640"/>
    </source>
</evidence>
<dbReference type="Proteomes" id="UP000050640">
    <property type="component" value="Unplaced"/>
</dbReference>
<comment type="function">
    <text evidence="4">Acts as component of the GARP complex that is involved in retrograde transport from early and late endosomes to the trans-Golgi network (TGN).</text>
</comment>
<dbReference type="GO" id="GO:0006869">
    <property type="term" value="P:lipid transport"/>
    <property type="evidence" value="ECO:0007669"/>
    <property type="project" value="UniProtKB-UniRule"/>
</dbReference>
<reference evidence="6" key="1">
    <citation type="submission" date="2016-04" db="UniProtKB">
        <authorList>
            <consortium name="WormBaseParasite"/>
        </authorList>
    </citation>
    <scope>IDENTIFICATION</scope>
</reference>
<name>A0A158Q6U7_9BILA</name>
<comment type="subunit">
    <text evidence="4">Component of the Golgi-associated retrograde protein (GARP) complex.</text>
</comment>
<dbReference type="GO" id="GO:0048193">
    <property type="term" value="P:Golgi vesicle transport"/>
    <property type="evidence" value="ECO:0007669"/>
    <property type="project" value="TreeGrafter"/>
</dbReference>
<keyword evidence="4" id="KW-0445">Lipid transport</keyword>
<accession>A0A158Q6U7</accession>
<organism evidence="5 6">
    <name type="scientific">Elaeophora elaphi</name>
    <dbReference type="NCBI Taxonomy" id="1147741"/>
    <lineage>
        <taxon>Eukaryota</taxon>
        <taxon>Metazoa</taxon>
        <taxon>Ecdysozoa</taxon>
        <taxon>Nematoda</taxon>
        <taxon>Chromadorea</taxon>
        <taxon>Rhabditida</taxon>
        <taxon>Spirurina</taxon>
        <taxon>Spiruromorpha</taxon>
        <taxon>Filarioidea</taxon>
        <taxon>Onchocercidae</taxon>
        <taxon>Elaeophora</taxon>
    </lineage>
</organism>
<dbReference type="GO" id="GO:0016020">
    <property type="term" value="C:membrane"/>
    <property type="evidence" value="ECO:0007669"/>
    <property type="project" value="TreeGrafter"/>
</dbReference>
<dbReference type="GO" id="GO:0015031">
    <property type="term" value="P:protein transport"/>
    <property type="evidence" value="ECO:0007669"/>
    <property type="project" value="UniProtKB-UniRule"/>
</dbReference>
<dbReference type="AlphaFoldDB" id="A0A158Q6U7"/>
<proteinExistence type="inferred from homology"/>
<keyword evidence="5" id="KW-1185">Reference proteome</keyword>
<dbReference type="GO" id="GO:1990745">
    <property type="term" value="C:EARP complex"/>
    <property type="evidence" value="ECO:0007669"/>
    <property type="project" value="TreeGrafter"/>
</dbReference>
<dbReference type="SUPFAM" id="SSF74788">
    <property type="entry name" value="Cullin repeat-like"/>
    <property type="match status" value="1"/>
</dbReference>
<dbReference type="GO" id="GO:0005829">
    <property type="term" value="C:cytosol"/>
    <property type="evidence" value="ECO:0007669"/>
    <property type="project" value="GOC"/>
</dbReference>
<dbReference type="PANTHER" id="PTHR15954:SF4">
    <property type="entry name" value="VACUOLAR PROTEIN SORTING-ASSOCIATED PROTEIN 51 HOMOLOG"/>
    <property type="match status" value="1"/>
</dbReference>
<comment type="similarity">
    <text evidence="1 4">Belongs to the VPS51 family.</text>
</comment>
<evidence type="ECO:0000256" key="3">
    <source>
        <dbReference type="ARBA" id="ARBA00023054"/>
    </source>
</evidence>